<evidence type="ECO:0000256" key="3">
    <source>
        <dbReference type="ARBA" id="ARBA00022723"/>
    </source>
</evidence>
<feature type="domain" description="4Fe-4S ferredoxin-type" evidence="8">
    <location>
        <begin position="202"/>
        <end position="224"/>
    </location>
</feature>
<feature type="transmembrane region" description="Helical" evidence="7">
    <location>
        <begin position="111"/>
        <end position="131"/>
    </location>
</feature>
<dbReference type="SUPFAM" id="SSF54862">
    <property type="entry name" value="4Fe-4S ferredoxins"/>
    <property type="match status" value="1"/>
</dbReference>
<dbReference type="GO" id="GO:0051539">
    <property type="term" value="F:4 iron, 4 sulfur cluster binding"/>
    <property type="evidence" value="ECO:0007669"/>
    <property type="project" value="UniProtKB-KW"/>
</dbReference>
<keyword evidence="7" id="KW-1133">Transmembrane helix</keyword>
<feature type="domain" description="4Fe-4S ferredoxin-type" evidence="8">
    <location>
        <begin position="225"/>
        <end position="256"/>
    </location>
</feature>
<name>A0A257LSD1_UNCW3</name>
<dbReference type="Pfam" id="PF12801">
    <property type="entry name" value="Fer4_5"/>
    <property type="match status" value="2"/>
</dbReference>
<keyword evidence="7" id="KW-0812">Transmembrane</keyword>
<reference evidence="10" key="1">
    <citation type="submission" date="2017-07" db="EMBL/GenBank/DDBJ databases">
        <title>Novel pathways for hydrocarbon cycling and metabolic interdependencies in hydrothermal sediment communities.</title>
        <authorList>
            <person name="Dombrowski N."/>
            <person name="Seitz K."/>
            <person name="Teske A."/>
            <person name="Baker B."/>
        </authorList>
    </citation>
    <scope>NUCLEOTIDE SEQUENCE [LARGE SCALE GENOMIC DNA]</scope>
</reference>
<dbReference type="InterPro" id="IPR017900">
    <property type="entry name" value="4Fe4S_Fe_S_CS"/>
</dbReference>
<dbReference type="EMBL" id="NMUJ01000073">
    <property type="protein sequence ID" value="OYV02577.1"/>
    <property type="molecule type" value="Genomic_DNA"/>
</dbReference>
<evidence type="ECO:0000256" key="1">
    <source>
        <dbReference type="ARBA" id="ARBA00022448"/>
    </source>
</evidence>
<evidence type="ECO:0000256" key="7">
    <source>
        <dbReference type="SAM" id="Phobius"/>
    </source>
</evidence>
<dbReference type="AlphaFoldDB" id="A0A257LSD1"/>
<keyword evidence="5" id="KW-0408">Iron</keyword>
<feature type="transmembrane region" description="Helical" evidence="7">
    <location>
        <begin position="5"/>
        <end position="23"/>
    </location>
</feature>
<proteinExistence type="predicted"/>
<dbReference type="Proteomes" id="UP000216312">
    <property type="component" value="Unassembled WGS sequence"/>
</dbReference>
<evidence type="ECO:0000256" key="5">
    <source>
        <dbReference type="ARBA" id="ARBA00023004"/>
    </source>
</evidence>
<feature type="transmembrane region" description="Helical" evidence="7">
    <location>
        <begin position="151"/>
        <end position="176"/>
    </location>
</feature>
<feature type="transmembrane region" description="Helical" evidence="7">
    <location>
        <begin position="65"/>
        <end position="90"/>
    </location>
</feature>
<organism evidence="9 10">
    <name type="scientific">candidate division WOR-3 bacterium 4484_18</name>
    <dbReference type="NCBI Taxonomy" id="2020626"/>
    <lineage>
        <taxon>Bacteria</taxon>
        <taxon>Bacteria division WOR-3</taxon>
    </lineage>
</organism>
<evidence type="ECO:0000256" key="4">
    <source>
        <dbReference type="ARBA" id="ARBA00022982"/>
    </source>
</evidence>
<sequence>MNRYIWYVVSFLIINSNYTSLLYSGRWKRLPIPILHCHSCPLSRFGCPIGNLQHFMVLRQFPYLIVGYFGVLGLILGRWFCGHLCLFGLLQEWLGKLVHHRRKVSTRWSHVKLISLIFVILTPIFTHEVWFCKLCPEGTLTAGIPQVMLDHSLRMLVGTLFWVKIALLGLLMVLAIPVKRPFCRFICPLGYIWGIFNRLSLLRIKIDRTRCTECNLCETVCPMGLRVYEDTNAVDCIKCGKCIRACPNNALTMEFMT</sequence>
<evidence type="ECO:0000256" key="2">
    <source>
        <dbReference type="ARBA" id="ARBA00022485"/>
    </source>
</evidence>
<gene>
    <name evidence="9" type="ORF">CGW93_04750</name>
</gene>
<dbReference type="PANTHER" id="PTHR30176:SF3">
    <property type="entry name" value="FERREDOXIN-TYPE PROTEIN NAPH"/>
    <property type="match status" value="1"/>
</dbReference>
<dbReference type="PROSITE" id="PS51379">
    <property type="entry name" value="4FE4S_FER_2"/>
    <property type="match status" value="2"/>
</dbReference>
<dbReference type="InterPro" id="IPR017896">
    <property type="entry name" value="4Fe4S_Fe-S-bd"/>
</dbReference>
<keyword evidence="4" id="KW-0249">Electron transport</keyword>
<dbReference type="PANTHER" id="PTHR30176">
    <property type="entry name" value="FERREDOXIN-TYPE PROTEIN NAPH"/>
    <property type="match status" value="1"/>
</dbReference>
<dbReference type="InterPro" id="IPR051684">
    <property type="entry name" value="Electron_Trans/Redox"/>
</dbReference>
<protein>
    <submittedName>
        <fullName evidence="9">4Fe-4S binding protein</fullName>
    </submittedName>
</protein>
<keyword evidence="3" id="KW-0479">Metal-binding</keyword>
<dbReference type="Gene3D" id="3.30.70.20">
    <property type="match status" value="1"/>
</dbReference>
<dbReference type="GO" id="GO:0046872">
    <property type="term" value="F:metal ion binding"/>
    <property type="evidence" value="ECO:0007669"/>
    <property type="project" value="UniProtKB-KW"/>
</dbReference>
<evidence type="ECO:0000256" key="6">
    <source>
        <dbReference type="ARBA" id="ARBA00023014"/>
    </source>
</evidence>
<keyword evidence="2" id="KW-0004">4Fe-4S</keyword>
<comment type="caution">
    <text evidence="9">The sequence shown here is derived from an EMBL/GenBank/DDBJ whole genome shotgun (WGS) entry which is preliminary data.</text>
</comment>
<evidence type="ECO:0000259" key="8">
    <source>
        <dbReference type="PROSITE" id="PS51379"/>
    </source>
</evidence>
<keyword evidence="6" id="KW-0411">Iron-sulfur</keyword>
<dbReference type="Pfam" id="PF13237">
    <property type="entry name" value="Fer4_10"/>
    <property type="match status" value="1"/>
</dbReference>
<evidence type="ECO:0000313" key="9">
    <source>
        <dbReference type="EMBL" id="OYV02577.1"/>
    </source>
</evidence>
<dbReference type="GO" id="GO:0005886">
    <property type="term" value="C:plasma membrane"/>
    <property type="evidence" value="ECO:0007669"/>
    <property type="project" value="TreeGrafter"/>
</dbReference>
<keyword evidence="1" id="KW-0813">Transport</keyword>
<evidence type="ECO:0000313" key="10">
    <source>
        <dbReference type="Proteomes" id="UP000216312"/>
    </source>
</evidence>
<keyword evidence="7" id="KW-0472">Membrane</keyword>
<accession>A0A257LSD1</accession>
<dbReference type="PROSITE" id="PS00198">
    <property type="entry name" value="4FE4S_FER_1"/>
    <property type="match status" value="1"/>
</dbReference>